<organism evidence="2 3">
    <name type="scientific">Clostridium celatum DSM 1785</name>
    <dbReference type="NCBI Taxonomy" id="545697"/>
    <lineage>
        <taxon>Bacteria</taxon>
        <taxon>Bacillati</taxon>
        <taxon>Bacillota</taxon>
        <taxon>Clostridia</taxon>
        <taxon>Eubacteriales</taxon>
        <taxon>Clostridiaceae</taxon>
        <taxon>Clostridium</taxon>
    </lineage>
</organism>
<keyword evidence="1" id="KW-0175">Coiled coil</keyword>
<dbReference type="AlphaFoldDB" id="L1QFJ8"/>
<dbReference type="HOGENOM" id="CLU_1154446_0_0_9"/>
<protein>
    <submittedName>
        <fullName evidence="2">Uncharacterized protein</fullName>
    </submittedName>
</protein>
<dbReference type="eggNOG" id="ENOG502Z99D">
    <property type="taxonomic scope" value="Bacteria"/>
</dbReference>
<dbReference type="OrthoDB" id="1937375at2"/>
<name>L1QFJ8_9CLOT</name>
<feature type="coiled-coil region" evidence="1">
    <location>
        <begin position="122"/>
        <end position="149"/>
    </location>
</feature>
<accession>L1QFJ8</accession>
<gene>
    <name evidence="2" type="ORF">HMPREF0216_01911</name>
</gene>
<comment type="caution">
    <text evidence="2">The sequence shown here is derived from an EMBL/GenBank/DDBJ whole genome shotgun (WGS) entry which is preliminary data.</text>
</comment>
<dbReference type="EMBL" id="AMEZ01000053">
    <property type="protein sequence ID" value="EKY26726.1"/>
    <property type="molecule type" value="Genomic_DNA"/>
</dbReference>
<dbReference type="PATRIC" id="fig|545697.3.peg.1880"/>
<keyword evidence="3" id="KW-1185">Reference proteome</keyword>
<dbReference type="RefSeq" id="WP_005213663.1">
    <property type="nucleotide sequence ID" value="NZ_KB291645.1"/>
</dbReference>
<dbReference type="Proteomes" id="UP000010420">
    <property type="component" value="Unassembled WGS sequence"/>
</dbReference>
<sequence>MNKNKELVVIKSYIKDIKYKIPKKAEELDKITVKKIYNAIGSGIVDNKGFIWFDCSKLHTIIRVKTKSDAAYILEGINSKYKANYNSKTYVIWSSLVSIIAKRIEANPKNEYLKLIFSILEEINESNDIKVLQTKAKELQEKNIKKLKKQRINRFKIVKDELTNRKLDKKLAEFSHIRSVSMYPEFSECIWNGFIVNKETHNLITSQCINDEDQLYSLCFKNGWNIDWYDEYKRIVNS</sequence>
<evidence type="ECO:0000313" key="2">
    <source>
        <dbReference type="EMBL" id="EKY26726.1"/>
    </source>
</evidence>
<evidence type="ECO:0000313" key="3">
    <source>
        <dbReference type="Proteomes" id="UP000010420"/>
    </source>
</evidence>
<evidence type="ECO:0000256" key="1">
    <source>
        <dbReference type="SAM" id="Coils"/>
    </source>
</evidence>
<proteinExistence type="predicted"/>
<reference evidence="2 3" key="1">
    <citation type="submission" date="2012-05" db="EMBL/GenBank/DDBJ databases">
        <authorList>
            <person name="Weinstock G."/>
            <person name="Sodergren E."/>
            <person name="Lobos E.A."/>
            <person name="Fulton L."/>
            <person name="Fulton R."/>
            <person name="Courtney L."/>
            <person name="Fronick C."/>
            <person name="O'Laughlin M."/>
            <person name="Godfrey J."/>
            <person name="Wilson R.M."/>
            <person name="Miner T."/>
            <person name="Farmer C."/>
            <person name="Delehaunty K."/>
            <person name="Cordes M."/>
            <person name="Minx P."/>
            <person name="Tomlinson C."/>
            <person name="Chen J."/>
            <person name="Wollam A."/>
            <person name="Pepin K.H."/>
            <person name="Bhonagiri V."/>
            <person name="Zhang X."/>
            <person name="Suruliraj S."/>
            <person name="Warren W."/>
            <person name="Mitreva M."/>
            <person name="Mardis E.R."/>
            <person name="Wilson R.K."/>
        </authorList>
    </citation>
    <scope>NUCLEOTIDE SEQUENCE [LARGE SCALE GENOMIC DNA]</scope>
    <source>
        <strain evidence="2 3">DSM 1785</strain>
    </source>
</reference>